<evidence type="ECO:0000256" key="3">
    <source>
        <dbReference type="ARBA" id="ARBA00022692"/>
    </source>
</evidence>
<evidence type="ECO:0000313" key="10">
    <source>
        <dbReference type="EMBL" id="ODM06249.1"/>
    </source>
</evidence>
<reference evidence="10 11" key="1">
    <citation type="submission" date="2016-07" db="EMBL/GenBank/DDBJ databases">
        <title>Characterization of isolates of Eisenbergiella tayi derived from blood cultures, using whole genome sequencing.</title>
        <authorList>
            <person name="Burdz T."/>
            <person name="Wiebe D."/>
            <person name="Huynh C."/>
            <person name="Bernard K."/>
        </authorList>
    </citation>
    <scope>NUCLEOTIDE SEQUENCE [LARGE SCALE GENOMIC DNA]</scope>
    <source>
        <strain evidence="10 11">NML 110608</strain>
    </source>
</reference>
<protein>
    <submittedName>
        <fullName evidence="10">FtsX-like permease family protein</fullName>
    </submittedName>
</protein>
<dbReference type="InterPro" id="IPR050250">
    <property type="entry name" value="Macrolide_Exporter_MacB"/>
</dbReference>
<feature type="transmembrane region" description="Helical" evidence="7">
    <location>
        <begin position="245"/>
        <end position="269"/>
    </location>
</feature>
<feature type="transmembrane region" description="Helical" evidence="7">
    <location>
        <begin position="343"/>
        <end position="367"/>
    </location>
</feature>
<keyword evidence="4 7" id="KW-1133">Transmembrane helix</keyword>
<evidence type="ECO:0000259" key="9">
    <source>
        <dbReference type="Pfam" id="PF12704"/>
    </source>
</evidence>
<organism evidence="10 11">
    <name type="scientific">Eisenbergiella tayi</name>
    <dbReference type="NCBI Taxonomy" id="1432052"/>
    <lineage>
        <taxon>Bacteria</taxon>
        <taxon>Bacillati</taxon>
        <taxon>Bacillota</taxon>
        <taxon>Clostridia</taxon>
        <taxon>Lachnospirales</taxon>
        <taxon>Lachnospiraceae</taxon>
        <taxon>Eisenbergiella</taxon>
    </lineage>
</organism>
<evidence type="ECO:0000256" key="4">
    <source>
        <dbReference type="ARBA" id="ARBA00022989"/>
    </source>
</evidence>
<comment type="caution">
    <text evidence="10">The sequence shown here is derived from an EMBL/GenBank/DDBJ whole genome shotgun (WGS) entry which is preliminary data.</text>
</comment>
<feature type="transmembrane region" description="Helical" evidence="7">
    <location>
        <begin position="21"/>
        <end position="40"/>
    </location>
</feature>
<dbReference type="Proteomes" id="UP000094067">
    <property type="component" value="Unassembled WGS sequence"/>
</dbReference>
<keyword evidence="2" id="KW-1003">Cell membrane</keyword>
<name>A0A1E3ACB1_9FIRM</name>
<evidence type="ECO:0000259" key="8">
    <source>
        <dbReference type="Pfam" id="PF02687"/>
    </source>
</evidence>
<feature type="domain" description="ABC3 transporter permease C-terminal" evidence="8">
    <location>
        <begin position="656"/>
        <end position="771"/>
    </location>
</feature>
<feature type="domain" description="ABC3 transporter permease C-terminal" evidence="8">
    <location>
        <begin position="255"/>
        <end position="378"/>
    </location>
</feature>
<dbReference type="EMBL" id="MCGH01000002">
    <property type="protein sequence ID" value="ODM06249.1"/>
    <property type="molecule type" value="Genomic_DNA"/>
</dbReference>
<gene>
    <name evidence="10" type="ORF">BEI61_02138</name>
</gene>
<feature type="transmembrane region" description="Helical" evidence="7">
    <location>
        <begin position="647"/>
        <end position="669"/>
    </location>
</feature>
<proteinExistence type="inferred from homology"/>
<dbReference type="GO" id="GO:0022857">
    <property type="term" value="F:transmembrane transporter activity"/>
    <property type="evidence" value="ECO:0007669"/>
    <property type="project" value="TreeGrafter"/>
</dbReference>
<evidence type="ECO:0000256" key="5">
    <source>
        <dbReference type="ARBA" id="ARBA00023136"/>
    </source>
</evidence>
<keyword evidence="3 7" id="KW-0812">Transmembrane</keyword>
<feature type="transmembrane region" description="Helical" evidence="7">
    <location>
        <begin position="704"/>
        <end position="723"/>
    </location>
</feature>
<dbReference type="InterPro" id="IPR003838">
    <property type="entry name" value="ABC3_permease_C"/>
</dbReference>
<dbReference type="Pfam" id="PF02687">
    <property type="entry name" value="FtsX"/>
    <property type="match status" value="2"/>
</dbReference>
<evidence type="ECO:0000256" key="1">
    <source>
        <dbReference type="ARBA" id="ARBA00004651"/>
    </source>
</evidence>
<keyword evidence="5 7" id="KW-0472">Membrane</keyword>
<dbReference type="PANTHER" id="PTHR30572:SF4">
    <property type="entry name" value="ABC TRANSPORTER PERMEASE YTRF"/>
    <property type="match status" value="1"/>
</dbReference>
<feature type="transmembrane region" description="Helical" evidence="7">
    <location>
        <begin position="311"/>
        <end position="331"/>
    </location>
</feature>
<dbReference type="AlphaFoldDB" id="A0A1E3ACB1"/>
<comment type="subcellular location">
    <subcellularLocation>
        <location evidence="1">Cell membrane</location>
        <topology evidence="1">Multi-pass membrane protein</topology>
    </subcellularLocation>
</comment>
<feature type="domain" description="MacB-like periplasmic core" evidence="9">
    <location>
        <begin position="23"/>
        <end position="219"/>
    </location>
</feature>
<feature type="transmembrane region" description="Helical" evidence="7">
    <location>
        <begin position="743"/>
        <end position="761"/>
    </location>
</feature>
<sequence>MNSYLDLVKEYAKKHKNKNRMSLFVILLAVALVATIFGMADMEMQTQQRSMKKQYGNWHINIRDISGEQAELLALRPQAALSGYVGVTGGLAGYLLDGKAANIMGADEQMAGEIGIRLTEGRYPQNAGEAVLTASMAQTLGIEAGDKIEIKKPDGGIIPLTITALAEDTAAILKTDQAGIVMTIQGFYDTIPPEDYTERFYIQFKPFTNIQEEKGKIEQAFGISQEQIQDNVYLLAAMGQSGDSYFLAMYGTAVILFLFVLIAAVLMISSSFQTSVSERIRFFGMLRCLGASRRQIKRFVIKEGLTYCKKAIPAGAAVGILVIWGLSGLLRGLSPEYFADMPVFGFSIPGILAGAAVGIASCLLASLSPAKKAAAVSPLTAVSGNAGKSTVMNNTRMFGGRKIDSTLGIYHALENRKNLILMVASFAFSILMFMSFSGLIDFMNHAIRPLRPWSPDISLISPDNSCSIDIGVYEKLQAMPETDKVYGRMFDYEVPYVRTNGGEQEKACLISYEQYQFGWARDSLVDGSIEAVMNEPGKVLVISRGDSPWQVGETLSLYPDGNGRKAEIAGILGSCPFESEDGEQIVICSEDTFRSITGKNAYTILDVRLKKGNGEKAAVQLRDEALKLGLNFSDSRKDKEETQAIKFSFSVFVYGFLAVILLISVLHIINNINMSVAGRMNQCGVMRAIGMEGKQLLHMVRAEAVVYALFGAAAGILMGLPAHRFVYEQLVTSRWGTAWRVPYGQLMVIVGVTVVTTLLAVRRPARKIKEMDIVDTIHAL</sequence>
<evidence type="ECO:0000256" key="2">
    <source>
        <dbReference type="ARBA" id="ARBA00022475"/>
    </source>
</evidence>
<evidence type="ECO:0000313" key="11">
    <source>
        <dbReference type="Proteomes" id="UP000094067"/>
    </source>
</evidence>
<dbReference type="PATRIC" id="fig|1432052.4.peg.2393"/>
<evidence type="ECO:0000256" key="6">
    <source>
        <dbReference type="ARBA" id="ARBA00038076"/>
    </source>
</evidence>
<feature type="transmembrane region" description="Helical" evidence="7">
    <location>
        <begin position="419"/>
        <end position="440"/>
    </location>
</feature>
<dbReference type="RefSeq" id="WP_069152264.1">
    <property type="nucleotide sequence ID" value="NZ_MCGH01000002.1"/>
</dbReference>
<dbReference type="Pfam" id="PF12704">
    <property type="entry name" value="MacB_PCD"/>
    <property type="match status" value="1"/>
</dbReference>
<evidence type="ECO:0000256" key="7">
    <source>
        <dbReference type="SAM" id="Phobius"/>
    </source>
</evidence>
<dbReference type="InterPro" id="IPR025857">
    <property type="entry name" value="MacB_PCD"/>
</dbReference>
<comment type="similarity">
    <text evidence="6">Belongs to the ABC-4 integral membrane protein family.</text>
</comment>
<dbReference type="PANTHER" id="PTHR30572">
    <property type="entry name" value="MEMBRANE COMPONENT OF TRANSPORTER-RELATED"/>
    <property type="match status" value="1"/>
</dbReference>
<accession>A0A1E3ACB1</accession>
<dbReference type="GO" id="GO:0005886">
    <property type="term" value="C:plasma membrane"/>
    <property type="evidence" value="ECO:0007669"/>
    <property type="project" value="UniProtKB-SubCell"/>
</dbReference>